<evidence type="ECO:0000313" key="2">
    <source>
        <dbReference type="EMBL" id="RRH77239.1"/>
    </source>
</evidence>
<feature type="signal peptide" evidence="1">
    <location>
        <begin position="1"/>
        <end position="20"/>
    </location>
</feature>
<proteinExistence type="predicted"/>
<dbReference type="RefSeq" id="WP_124963594.1">
    <property type="nucleotide sequence ID" value="NZ_RRAZ01000004.1"/>
</dbReference>
<sequence>MKKLASILTLAVLAATSASAEGYNARDNSPASHLIGEVLQVPAVDVVISDDFVNADKVAVTLVETSGNAPVTSAR</sequence>
<comment type="caution">
    <text evidence="2">The sequence shown here is derived from an EMBL/GenBank/DDBJ whole genome shotgun (WGS) entry which is preliminary data.</text>
</comment>
<dbReference type="OrthoDB" id="9985955at2"/>
<dbReference type="AlphaFoldDB" id="A0A3P3DSN4"/>
<protein>
    <submittedName>
        <fullName evidence="2">Uncharacterized protein</fullName>
    </submittedName>
</protein>
<organism evidence="2 3">
    <name type="scientific">Falsigemmobacter faecalis</name>
    <dbReference type="NCBI Taxonomy" id="2488730"/>
    <lineage>
        <taxon>Bacteria</taxon>
        <taxon>Pseudomonadati</taxon>
        <taxon>Pseudomonadota</taxon>
        <taxon>Alphaproteobacteria</taxon>
        <taxon>Rhodobacterales</taxon>
        <taxon>Paracoccaceae</taxon>
        <taxon>Falsigemmobacter</taxon>
    </lineage>
</organism>
<keyword evidence="3" id="KW-1185">Reference proteome</keyword>
<accession>A0A3P3DSN4</accession>
<keyword evidence="1" id="KW-0732">Signal</keyword>
<name>A0A3P3DSN4_9RHOB</name>
<gene>
    <name evidence="2" type="ORF">EG244_03290</name>
</gene>
<evidence type="ECO:0000256" key="1">
    <source>
        <dbReference type="SAM" id="SignalP"/>
    </source>
</evidence>
<reference evidence="2 3" key="1">
    <citation type="submission" date="2018-11" db="EMBL/GenBank/DDBJ databases">
        <title>Gemmobacter sp. nov., YIM 102744-1 draft genome.</title>
        <authorList>
            <person name="Li G."/>
            <person name="Jiang Y."/>
        </authorList>
    </citation>
    <scope>NUCLEOTIDE SEQUENCE [LARGE SCALE GENOMIC DNA]</scope>
    <source>
        <strain evidence="2 3">YIM 102744-1</strain>
    </source>
</reference>
<evidence type="ECO:0000313" key="3">
    <source>
        <dbReference type="Proteomes" id="UP000282125"/>
    </source>
</evidence>
<dbReference type="Proteomes" id="UP000282125">
    <property type="component" value="Unassembled WGS sequence"/>
</dbReference>
<dbReference type="EMBL" id="RRAZ01000004">
    <property type="protein sequence ID" value="RRH77239.1"/>
    <property type="molecule type" value="Genomic_DNA"/>
</dbReference>
<feature type="chain" id="PRO_5018039065" evidence="1">
    <location>
        <begin position="21"/>
        <end position="75"/>
    </location>
</feature>